<name>A0A6A0GV73_HYAAZ</name>
<reference evidence="2" key="2">
    <citation type="journal article" date="2018" name="Environ. Sci. Technol.">
        <title>The Toxicogenome of Hyalella azteca: A Model for Sediment Ecotoxicology and Evolutionary Toxicology.</title>
        <authorList>
            <person name="Poynton H.C."/>
            <person name="Hasenbein S."/>
            <person name="Benoit J.B."/>
            <person name="Sepulveda M.S."/>
            <person name="Poelchau M.F."/>
            <person name="Hughes D.S.T."/>
            <person name="Murali S.C."/>
            <person name="Chen S."/>
            <person name="Glastad K.M."/>
            <person name="Goodisman M.A.D."/>
            <person name="Werren J.H."/>
            <person name="Vineis J.H."/>
            <person name="Bowen J.L."/>
            <person name="Friedrich M."/>
            <person name="Jones J."/>
            <person name="Robertson H.M."/>
            <person name="Feyereisen R."/>
            <person name="Mechler-Hickson A."/>
            <person name="Mathers N."/>
            <person name="Lee C.E."/>
            <person name="Colbourne J.K."/>
            <person name="Biales A."/>
            <person name="Johnston J.S."/>
            <person name="Wellborn G.A."/>
            <person name="Rosendale A.J."/>
            <person name="Cridge A.G."/>
            <person name="Munoz-Torres M.C."/>
            <person name="Bain P.A."/>
            <person name="Manny A.R."/>
            <person name="Major K.M."/>
            <person name="Lambert F.N."/>
            <person name="Vulpe C.D."/>
            <person name="Tuck P."/>
            <person name="Blalock B.J."/>
            <person name="Lin Y.Y."/>
            <person name="Smith M.E."/>
            <person name="Ochoa-Acuna H."/>
            <person name="Chen M.M."/>
            <person name="Childers C.P."/>
            <person name="Qu J."/>
            <person name="Dugan S."/>
            <person name="Lee S.L."/>
            <person name="Chao H."/>
            <person name="Dinh H."/>
            <person name="Han Y."/>
            <person name="Doddapaneni H."/>
            <person name="Worley K.C."/>
            <person name="Muzny D.M."/>
            <person name="Gibbs R.A."/>
            <person name="Richards S."/>
        </authorList>
    </citation>
    <scope>NUCLEOTIDE SEQUENCE</scope>
    <source>
        <strain evidence="2">HAZT.00-mixed</strain>
        <tissue evidence="2">Whole organism</tissue>
    </source>
</reference>
<dbReference type="PANTHER" id="PTHR47027:SF20">
    <property type="entry name" value="REVERSE TRANSCRIPTASE-LIKE PROTEIN WITH RNA-DIRECTED DNA POLYMERASE DOMAIN"/>
    <property type="match status" value="1"/>
</dbReference>
<dbReference type="Proteomes" id="UP000711488">
    <property type="component" value="Unassembled WGS sequence"/>
</dbReference>
<gene>
    <name evidence="2" type="ORF">HAZT_HAZT007202</name>
</gene>
<dbReference type="AlphaFoldDB" id="A0A6A0GV73"/>
<reference evidence="2" key="3">
    <citation type="submission" date="2019-06" db="EMBL/GenBank/DDBJ databases">
        <authorList>
            <person name="Poynton C."/>
            <person name="Hasenbein S."/>
            <person name="Benoit J.B."/>
            <person name="Sepulveda M.S."/>
            <person name="Poelchau M.F."/>
            <person name="Murali S.C."/>
            <person name="Chen S."/>
            <person name="Glastad K.M."/>
            <person name="Werren J.H."/>
            <person name="Vineis J.H."/>
            <person name="Bowen J.L."/>
            <person name="Friedrich M."/>
            <person name="Jones J."/>
            <person name="Robertson H.M."/>
            <person name="Feyereisen R."/>
            <person name="Mechler-Hickson A."/>
            <person name="Mathers N."/>
            <person name="Lee C.E."/>
            <person name="Colbourne J.K."/>
            <person name="Biales A."/>
            <person name="Johnston J.S."/>
            <person name="Wellborn G.A."/>
            <person name="Rosendale A.J."/>
            <person name="Cridge A.G."/>
            <person name="Munoz-Torres M.C."/>
            <person name="Bain P.A."/>
            <person name="Manny A.R."/>
            <person name="Major K.M."/>
            <person name="Lambert F.N."/>
            <person name="Vulpe C.D."/>
            <person name="Tuck P."/>
            <person name="Blalock B.J."/>
            <person name="Lin Y.-Y."/>
            <person name="Smith M.E."/>
            <person name="Ochoa-Acuna H."/>
            <person name="Chen M.-J.M."/>
            <person name="Childers C.P."/>
            <person name="Qu J."/>
            <person name="Dugan S."/>
            <person name="Lee S.L."/>
            <person name="Chao H."/>
            <person name="Dinh H."/>
            <person name="Han Y."/>
            <person name="Doddapaneni H."/>
            <person name="Worley K.C."/>
            <person name="Muzny D.M."/>
            <person name="Gibbs R.A."/>
            <person name="Richards S."/>
        </authorList>
    </citation>
    <scope>NUCLEOTIDE SEQUENCE</scope>
    <source>
        <strain evidence="2">HAZT.00-mixed</strain>
        <tissue evidence="2">Whole organism</tissue>
    </source>
</reference>
<evidence type="ECO:0000313" key="2">
    <source>
        <dbReference type="EMBL" id="KAA0188368.1"/>
    </source>
</evidence>
<reference evidence="2" key="1">
    <citation type="submission" date="2014-08" db="EMBL/GenBank/DDBJ databases">
        <authorList>
            <person name="Murali S."/>
            <person name="Richards S."/>
            <person name="Bandaranaike D."/>
            <person name="Bellair M."/>
            <person name="Blankenburg K."/>
            <person name="Chao H."/>
            <person name="Dinh H."/>
            <person name="Doddapaneni H."/>
            <person name="Dugan-Rocha S."/>
            <person name="Elkadiri S."/>
            <person name="Gnanaolivu R."/>
            <person name="Hughes D."/>
            <person name="Lee S."/>
            <person name="Li M."/>
            <person name="Ming W."/>
            <person name="Munidasa M."/>
            <person name="Muniz J."/>
            <person name="Nguyen L."/>
            <person name="Osuji N."/>
            <person name="Pu L.-L."/>
            <person name="Puazo M."/>
            <person name="Skinner E."/>
            <person name="Qu C."/>
            <person name="Quiroz J."/>
            <person name="Raj R."/>
            <person name="Weissenberger G."/>
            <person name="Xin Y."/>
            <person name="Zou X."/>
            <person name="Han Y."/>
            <person name="Worley K."/>
            <person name="Muzny D."/>
            <person name="Gibbs R."/>
        </authorList>
    </citation>
    <scope>NUCLEOTIDE SEQUENCE</scope>
    <source>
        <strain evidence="2">HAZT.00-mixed</strain>
        <tissue evidence="2">Whole organism</tissue>
    </source>
</reference>
<dbReference type="EMBL" id="JQDR03014276">
    <property type="protein sequence ID" value="KAA0188368.1"/>
    <property type="molecule type" value="Genomic_DNA"/>
</dbReference>
<sequence length="168" mass="19442">MRCLRRILQIKWQDRVPNSVVLERSNRISLLSVLSERRLKWLGHVSRMGAGRIPKDLLSGELVEGRRKTGRPKLRLMDICLRDLKRCRIDPSSWETQAADRQGWRLAIGQAVSCAEVERRDGDSQRRFRRKQRATQQRQPSAFTFLLNDNKSYHGAKPRAQYGAHGPG</sequence>
<evidence type="ECO:0000256" key="1">
    <source>
        <dbReference type="SAM" id="MobiDB-lite"/>
    </source>
</evidence>
<feature type="region of interest" description="Disordered" evidence="1">
    <location>
        <begin position="123"/>
        <end position="168"/>
    </location>
</feature>
<feature type="compositionally biased region" description="Polar residues" evidence="1">
    <location>
        <begin position="134"/>
        <end position="150"/>
    </location>
</feature>
<dbReference type="PANTHER" id="PTHR47027">
    <property type="entry name" value="REVERSE TRANSCRIPTASE DOMAIN-CONTAINING PROTEIN"/>
    <property type="match status" value="1"/>
</dbReference>
<organism evidence="2">
    <name type="scientific">Hyalella azteca</name>
    <name type="common">Amphipod</name>
    <dbReference type="NCBI Taxonomy" id="294128"/>
    <lineage>
        <taxon>Eukaryota</taxon>
        <taxon>Metazoa</taxon>
        <taxon>Ecdysozoa</taxon>
        <taxon>Arthropoda</taxon>
        <taxon>Crustacea</taxon>
        <taxon>Multicrustacea</taxon>
        <taxon>Malacostraca</taxon>
        <taxon>Eumalacostraca</taxon>
        <taxon>Peracarida</taxon>
        <taxon>Amphipoda</taxon>
        <taxon>Senticaudata</taxon>
        <taxon>Talitrida</taxon>
        <taxon>Talitroidea</taxon>
        <taxon>Hyalellidae</taxon>
        <taxon>Hyalella</taxon>
    </lineage>
</organism>
<proteinExistence type="predicted"/>
<protein>
    <submittedName>
        <fullName evidence="2">Uncharacterized protein</fullName>
    </submittedName>
</protein>
<comment type="caution">
    <text evidence="2">The sequence shown here is derived from an EMBL/GenBank/DDBJ whole genome shotgun (WGS) entry which is preliminary data.</text>
</comment>
<accession>A0A6A0GV73</accession>
<dbReference type="OrthoDB" id="6374566at2759"/>